<gene>
    <name evidence="2" type="ORF">ACFPCY_18035</name>
</gene>
<keyword evidence="3" id="KW-1185">Reference proteome</keyword>
<dbReference type="RefSeq" id="WP_378256575.1">
    <property type="nucleotide sequence ID" value="NZ_JBHSIT010000005.1"/>
</dbReference>
<keyword evidence="1" id="KW-0812">Transmembrane</keyword>
<feature type="transmembrane region" description="Helical" evidence="1">
    <location>
        <begin position="54"/>
        <end position="73"/>
    </location>
</feature>
<name>A0ABV9TYK4_9ACTN</name>
<organism evidence="2 3">
    <name type="scientific">Actinomadura gamaensis</name>
    <dbReference type="NCBI Taxonomy" id="1763541"/>
    <lineage>
        <taxon>Bacteria</taxon>
        <taxon>Bacillati</taxon>
        <taxon>Actinomycetota</taxon>
        <taxon>Actinomycetes</taxon>
        <taxon>Streptosporangiales</taxon>
        <taxon>Thermomonosporaceae</taxon>
        <taxon>Actinomadura</taxon>
    </lineage>
</organism>
<reference evidence="3" key="1">
    <citation type="journal article" date="2019" name="Int. J. Syst. Evol. Microbiol.">
        <title>The Global Catalogue of Microorganisms (GCM) 10K type strain sequencing project: providing services to taxonomists for standard genome sequencing and annotation.</title>
        <authorList>
            <consortium name="The Broad Institute Genomics Platform"/>
            <consortium name="The Broad Institute Genome Sequencing Center for Infectious Disease"/>
            <person name="Wu L."/>
            <person name="Ma J."/>
        </authorList>
    </citation>
    <scope>NUCLEOTIDE SEQUENCE [LARGE SCALE GENOMIC DNA]</scope>
    <source>
        <strain evidence="3">KLKA75</strain>
    </source>
</reference>
<proteinExistence type="predicted"/>
<feature type="transmembrane region" description="Helical" evidence="1">
    <location>
        <begin position="15"/>
        <end position="33"/>
    </location>
</feature>
<evidence type="ECO:0000256" key="1">
    <source>
        <dbReference type="SAM" id="Phobius"/>
    </source>
</evidence>
<keyword evidence="1" id="KW-1133">Transmembrane helix</keyword>
<dbReference type="InterPro" id="IPR011737">
    <property type="entry name" value="CHP02206_TP0381"/>
</dbReference>
<accession>A0ABV9TYK4</accession>
<feature type="transmembrane region" description="Helical" evidence="1">
    <location>
        <begin position="215"/>
        <end position="236"/>
    </location>
</feature>
<sequence>MTSTVAGRFVAYGPSHWAALGVFAAGCVVLVLVGRAQRPTSVTSAGFGGEAKGFARGFALAIVYAVIGIQIYWMLPGQWSIGSSLPLELCDVAWPAVIVALWTLGWRGFALAYYWGLTLTVQALLTPALNAPDYPSINYLKFFGMHLLVIWAAVYLTWGLGMRPDWRSYRFAVAVTAGWAVAMLLFNSAAGSNYGFLNRKPDSGSVLDLMGPWPWYVLVEIAVIALGWALITWPWTRHRDRP</sequence>
<evidence type="ECO:0000313" key="3">
    <source>
        <dbReference type="Proteomes" id="UP001595872"/>
    </source>
</evidence>
<dbReference type="NCBIfam" id="TIGR02206">
    <property type="entry name" value="intg_mem_TP0381"/>
    <property type="match status" value="1"/>
</dbReference>
<feature type="transmembrane region" description="Helical" evidence="1">
    <location>
        <begin position="111"/>
        <end position="130"/>
    </location>
</feature>
<comment type="caution">
    <text evidence="2">The sequence shown here is derived from an EMBL/GenBank/DDBJ whole genome shotgun (WGS) entry which is preliminary data.</text>
</comment>
<dbReference type="EMBL" id="JBHSIT010000005">
    <property type="protein sequence ID" value="MFC4909227.1"/>
    <property type="molecule type" value="Genomic_DNA"/>
</dbReference>
<feature type="transmembrane region" description="Helical" evidence="1">
    <location>
        <begin position="172"/>
        <end position="195"/>
    </location>
</feature>
<evidence type="ECO:0000313" key="2">
    <source>
        <dbReference type="EMBL" id="MFC4909227.1"/>
    </source>
</evidence>
<feature type="transmembrane region" description="Helical" evidence="1">
    <location>
        <begin position="142"/>
        <end position="160"/>
    </location>
</feature>
<dbReference type="Pfam" id="PF14808">
    <property type="entry name" value="TMEM164"/>
    <property type="match status" value="1"/>
</dbReference>
<protein>
    <submittedName>
        <fullName evidence="2">TIGR02206 family membrane protein</fullName>
    </submittedName>
</protein>
<dbReference type="Proteomes" id="UP001595872">
    <property type="component" value="Unassembled WGS sequence"/>
</dbReference>
<keyword evidence="1" id="KW-0472">Membrane</keyword>
<feature type="transmembrane region" description="Helical" evidence="1">
    <location>
        <begin position="85"/>
        <end position="104"/>
    </location>
</feature>